<comment type="caution">
    <text evidence="9">The sequence shown here is derived from an EMBL/GenBank/DDBJ whole genome shotgun (WGS) entry which is preliminary data.</text>
</comment>
<comment type="subcellular location">
    <subcellularLocation>
        <location evidence="1">Cell membrane</location>
        <topology evidence="1">Multi-pass membrane protein</topology>
    </subcellularLocation>
</comment>
<evidence type="ECO:0000259" key="8">
    <source>
        <dbReference type="Pfam" id="PF04239"/>
    </source>
</evidence>
<gene>
    <name evidence="9" type="ORF">C1J00_22945</name>
</gene>
<evidence type="ECO:0000313" key="9">
    <source>
        <dbReference type="EMBL" id="PNG19946.1"/>
    </source>
</evidence>
<evidence type="ECO:0000256" key="7">
    <source>
        <dbReference type="SAM" id="Phobius"/>
    </source>
</evidence>
<feature type="domain" description="YetF C-terminal" evidence="8">
    <location>
        <begin position="93"/>
        <end position="161"/>
    </location>
</feature>
<keyword evidence="4 7" id="KW-0812">Transmembrane</keyword>
<dbReference type="RefSeq" id="WP_102910942.1">
    <property type="nucleotide sequence ID" value="NZ_POUC01000176.1"/>
</dbReference>
<evidence type="ECO:0000256" key="1">
    <source>
        <dbReference type="ARBA" id="ARBA00004651"/>
    </source>
</evidence>
<dbReference type="Proteomes" id="UP000235943">
    <property type="component" value="Unassembled WGS sequence"/>
</dbReference>
<dbReference type="InterPro" id="IPR023090">
    <property type="entry name" value="UPF0702_alpha/beta_dom_sf"/>
</dbReference>
<reference evidence="9 10" key="1">
    <citation type="submission" date="2018-01" db="EMBL/GenBank/DDBJ databases">
        <title>Draft genome sequence of Streptomyces sp. 13K301.</title>
        <authorList>
            <person name="Sahin N."/>
            <person name="Saygin H."/>
            <person name="Ay H."/>
        </authorList>
    </citation>
    <scope>NUCLEOTIDE SEQUENCE [LARGE SCALE GENOMIC DNA]</scope>
    <source>
        <strain evidence="9 10">13K301</strain>
    </source>
</reference>
<evidence type="ECO:0000256" key="5">
    <source>
        <dbReference type="ARBA" id="ARBA00022989"/>
    </source>
</evidence>
<dbReference type="OrthoDB" id="8617494at2"/>
<feature type="transmembrane region" description="Helical" evidence="7">
    <location>
        <begin position="6"/>
        <end position="28"/>
    </location>
</feature>
<evidence type="ECO:0000256" key="6">
    <source>
        <dbReference type="ARBA" id="ARBA00023136"/>
    </source>
</evidence>
<dbReference type="Gene3D" id="3.30.240.20">
    <property type="entry name" value="bsu07140 like domains"/>
    <property type="match status" value="1"/>
</dbReference>
<dbReference type="Pfam" id="PF04239">
    <property type="entry name" value="DUF421"/>
    <property type="match status" value="1"/>
</dbReference>
<comment type="similarity">
    <text evidence="2">Belongs to the UPF0702 family.</text>
</comment>
<keyword evidence="6 7" id="KW-0472">Membrane</keyword>
<evidence type="ECO:0000256" key="3">
    <source>
        <dbReference type="ARBA" id="ARBA00022475"/>
    </source>
</evidence>
<organism evidence="9 10">
    <name type="scientific">Streptomyces cahuitamycinicus</name>
    <dbReference type="NCBI Taxonomy" id="2070367"/>
    <lineage>
        <taxon>Bacteria</taxon>
        <taxon>Bacillati</taxon>
        <taxon>Actinomycetota</taxon>
        <taxon>Actinomycetes</taxon>
        <taxon>Kitasatosporales</taxon>
        <taxon>Streptomycetaceae</taxon>
        <taxon>Streptomyces</taxon>
    </lineage>
</organism>
<evidence type="ECO:0000256" key="2">
    <source>
        <dbReference type="ARBA" id="ARBA00006448"/>
    </source>
</evidence>
<sequence length="173" mass="19312">MPDWNAVFVPSTPVLEIFLRGTITFLVLMAMMRAAGQREAGGLGITDVFLVVLVAQAVAPGLVGESHSITDGVILAATVILWSLVLDAVAYRWPRLSRVIKARPRLLIEHGRLNHKVMRRELMTRSEVTVQLRLHGIEDISQVQRAYLEPNGMISILRQNRTETDEPARPEVL</sequence>
<dbReference type="InterPro" id="IPR007353">
    <property type="entry name" value="DUF421"/>
</dbReference>
<feature type="transmembrane region" description="Helical" evidence="7">
    <location>
        <begin position="74"/>
        <end position="93"/>
    </location>
</feature>
<dbReference type="EMBL" id="POUC01000176">
    <property type="protein sequence ID" value="PNG19946.1"/>
    <property type="molecule type" value="Genomic_DNA"/>
</dbReference>
<evidence type="ECO:0000313" key="10">
    <source>
        <dbReference type="Proteomes" id="UP000235943"/>
    </source>
</evidence>
<dbReference type="AlphaFoldDB" id="A0A2N8TLQ4"/>
<accession>A0A2N8TLQ4</accession>
<dbReference type="PANTHER" id="PTHR34582:SF6">
    <property type="entry name" value="UPF0702 TRANSMEMBRANE PROTEIN YCAP"/>
    <property type="match status" value="1"/>
</dbReference>
<dbReference type="GO" id="GO:0005886">
    <property type="term" value="C:plasma membrane"/>
    <property type="evidence" value="ECO:0007669"/>
    <property type="project" value="UniProtKB-SubCell"/>
</dbReference>
<evidence type="ECO:0000256" key="4">
    <source>
        <dbReference type="ARBA" id="ARBA00022692"/>
    </source>
</evidence>
<proteinExistence type="inferred from homology"/>
<feature type="transmembrane region" description="Helical" evidence="7">
    <location>
        <begin position="40"/>
        <end position="62"/>
    </location>
</feature>
<name>A0A2N8TLQ4_9ACTN</name>
<keyword evidence="5 7" id="KW-1133">Transmembrane helix</keyword>
<keyword evidence="3" id="KW-1003">Cell membrane</keyword>
<protein>
    <recommendedName>
        <fullName evidence="8">YetF C-terminal domain-containing protein</fullName>
    </recommendedName>
</protein>
<keyword evidence="10" id="KW-1185">Reference proteome</keyword>
<dbReference type="PANTHER" id="PTHR34582">
    <property type="entry name" value="UPF0702 TRANSMEMBRANE PROTEIN YCAP"/>
    <property type="match status" value="1"/>
</dbReference>